<sequence length="397" mass="45530">MLGKEKRNREVQQDVAGKMNLSKDDIFKNLIIEYASSRMDLIIKLRQKRITDEEFMAYVDESLKKIDADTEVIDQARLMFYQYVFRYFRLTPLMEDPEISDIHCIAYNKIRIKKRGKRQEADVQFASNQEYREFIDRVATQNGVNISNLNAIQRFADDETDKNFILRFTLITPIVTTYGNPYLIIRKFPKNFPEISDLVQEKFMSQQLADTLVDRFRTGSTLICGGNSDGKSTLLNALKETLPEDMAVMVAQQADELTTKHHPDMIFLHSLSESAESAVKYDLEQLSIASLTMDVDFFIIGEVKGTEAMYLINAAYTGQISAATVHSLSAQAAPEKIVDYALQASGNKYNRAELLKMIADCYHTVINVKDYKVYEVLEIDGWDDVTQSIKYKSLYHL</sequence>
<gene>
    <name evidence="3" type="primary">tadA</name>
    <name evidence="3" type="ORF">LKD75_15415</name>
</gene>
<reference evidence="3 4" key="1">
    <citation type="submission" date="2021-10" db="EMBL/GenBank/DDBJ databases">
        <title>Anaerobic single-cell dispensing facilitates the cultivation of human gut bacteria.</title>
        <authorList>
            <person name="Afrizal A."/>
        </authorList>
    </citation>
    <scope>NUCLEOTIDE SEQUENCE [LARGE SCALE GENOMIC DNA]</scope>
    <source>
        <strain evidence="3 4">CLA-AA-H273</strain>
    </source>
</reference>
<dbReference type="PANTHER" id="PTHR30486:SF6">
    <property type="entry name" value="TYPE IV PILUS RETRACTATION ATPASE PILT"/>
    <property type="match status" value="1"/>
</dbReference>
<dbReference type="Pfam" id="PF00437">
    <property type="entry name" value="T2SSE"/>
    <property type="match status" value="1"/>
</dbReference>
<dbReference type="AlphaFoldDB" id="A0AAE3A3Y3"/>
<evidence type="ECO:0000313" key="4">
    <source>
        <dbReference type="Proteomes" id="UP001197795"/>
    </source>
</evidence>
<dbReference type="SUPFAM" id="SSF52540">
    <property type="entry name" value="P-loop containing nucleoside triphosphate hydrolases"/>
    <property type="match status" value="1"/>
</dbReference>
<dbReference type="InterPro" id="IPR027417">
    <property type="entry name" value="P-loop_NTPase"/>
</dbReference>
<dbReference type="Proteomes" id="UP001197795">
    <property type="component" value="Unassembled WGS sequence"/>
</dbReference>
<keyword evidence="4" id="KW-1185">Reference proteome</keyword>
<accession>A0AAE3A3Y3</accession>
<evidence type="ECO:0000259" key="2">
    <source>
        <dbReference type="Pfam" id="PF00437"/>
    </source>
</evidence>
<protein>
    <submittedName>
        <fullName evidence="3">Flp pilus assembly complex ATPase component TadA</fullName>
    </submittedName>
</protein>
<organism evidence="3 4">
    <name type="scientific">Waltera acetigignens</name>
    <dbReference type="NCBI Taxonomy" id="2981769"/>
    <lineage>
        <taxon>Bacteria</taxon>
        <taxon>Bacillati</taxon>
        <taxon>Bacillota</taxon>
        <taxon>Clostridia</taxon>
        <taxon>Lachnospirales</taxon>
        <taxon>Lachnospiraceae</taxon>
        <taxon>Waltera</taxon>
    </lineage>
</organism>
<evidence type="ECO:0000256" key="1">
    <source>
        <dbReference type="ARBA" id="ARBA00006611"/>
    </source>
</evidence>
<dbReference type="RefSeq" id="WP_118546185.1">
    <property type="nucleotide sequence ID" value="NZ_JAJEPV010000051.1"/>
</dbReference>
<dbReference type="Gene3D" id="3.30.450.370">
    <property type="match status" value="1"/>
</dbReference>
<comment type="caution">
    <text evidence="3">The sequence shown here is derived from an EMBL/GenBank/DDBJ whole genome shotgun (WGS) entry which is preliminary data.</text>
</comment>
<comment type="similarity">
    <text evidence="1">Belongs to the GSP E family.</text>
</comment>
<dbReference type="GO" id="GO:0016887">
    <property type="term" value="F:ATP hydrolysis activity"/>
    <property type="evidence" value="ECO:0007669"/>
    <property type="project" value="InterPro"/>
</dbReference>
<dbReference type="EMBL" id="JAJEPV010000051">
    <property type="protein sequence ID" value="MCC2120954.1"/>
    <property type="molecule type" value="Genomic_DNA"/>
</dbReference>
<proteinExistence type="inferred from homology"/>
<dbReference type="Gene3D" id="3.40.50.300">
    <property type="entry name" value="P-loop containing nucleotide triphosphate hydrolases"/>
    <property type="match status" value="1"/>
</dbReference>
<evidence type="ECO:0000313" key="3">
    <source>
        <dbReference type="EMBL" id="MCC2120954.1"/>
    </source>
</evidence>
<feature type="domain" description="Bacterial type II secretion system protein E" evidence="2">
    <location>
        <begin position="119"/>
        <end position="344"/>
    </location>
</feature>
<dbReference type="PANTHER" id="PTHR30486">
    <property type="entry name" value="TWITCHING MOTILITY PROTEIN PILT"/>
    <property type="match status" value="1"/>
</dbReference>
<dbReference type="InterPro" id="IPR001482">
    <property type="entry name" value="T2SS/T4SS_dom"/>
</dbReference>
<name>A0AAE3A3Y3_9FIRM</name>
<dbReference type="InterPro" id="IPR050921">
    <property type="entry name" value="T4SS_GSP_E_ATPase"/>
</dbReference>